<dbReference type="InterPro" id="IPR045406">
    <property type="entry name" value="DUF6513"/>
</dbReference>
<dbReference type="RefSeq" id="WP_013565401.1">
    <property type="nucleotide sequence ID" value="NC_014962.1"/>
</dbReference>
<dbReference type="InterPro" id="IPR045031">
    <property type="entry name" value="DHP_synth-like"/>
</dbReference>
<dbReference type="EMBL" id="CP002353">
    <property type="protein sequence ID" value="ADV63113.1"/>
    <property type="molecule type" value="Genomic_DNA"/>
</dbReference>
<accession>E8QYB8</accession>
<dbReference type="Proteomes" id="UP000008631">
    <property type="component" value="Chromosome"/>
</dbReference>
<dbReference type="HOGENOM" id="CLU_041129_0_0_0"/>
<dbReference type="InterPro" id="IPR011005">
    <property type="entry name" value="Dihydropteroate_synth-like_sf"/>
</dbReference>
<dbReference type="AlphaFoldDB" id="E8QYB8"/>
<dbReference type="InterPro" id="IPR000489">
    <property type="entry name" value="Pterin-binding_dom"/>
</dbReference>
<evidence type="ECO:0000313" key="4">
    <source>
        <dbReference type="Proteomes" id="UP000008631"/>
    </source>
</evidence>
<dbReference type="PROSITE" id="PS50972">
    <property type="entry name" value="PTERIN_BINDING"/>
    <property type="match status" value="1"/>
</dbReference>
<name>E8QYB8_ISOPI</name>
<sequence>MNDAPRYLFVTGRLAEFALRAVVEELGPKVGFVGEVAVLPISVAALMPPAWVARHLEVPPGVVKVVLPGYCRGDLEPIVQKVGAGVEVVRGPLDLRDLPLFFGGGDTRKHGYGAFDIEILAEINHAPTLSLAEIVARGEELAAQGADVIDLGCDPGGPWSGVAEAVTALKDQGLRVSIDSLDPREIAPAARAGAELVLSVNATNRDHAPDWGVEVVVIPDRPGTLEGLEETAEFLESRGVAVRLDPILEPIGFGFAASLGRYLEVRRRYPAAELMMGVGNLTELTDVDSAGVNVLLAGFCQEVGIRSVLTTQVINWARSSVKELDLARRLVHHAVVHKTLPKHLEPGLVMLRDPKVPRLGAEALAELAKRITDPNFRIFAEDGRIHVINGSMHLIGDDPFELFEQTGVEEPSHAFYLGYEMMKAKTALTLGKHYRQDQALDWGFLTEPELSHRERRKARGDQPVRRAPRGRRASLSVVEETTGDTSTPSQGDAR</sequence>
<evidence type="ECO:0000313" key="3">
    <source>
        <dbReference type="EMBL" id="ADV63113.1"/>
    </source>
</evidence>
<protein>
    <submittedName>
        <fullName evidence="3">Dihydropteroate synthase DHPS</fullName>
    </submittedName>
</protein>
<dbReference type="GO" id="GO:0004156">
    <property type="term" value="F:dihydropteroate synthase activity"/>
    <property type="evidence" value="ECO:0007669"/>
    <property type="project" value="TreeGrafter"/>
</dbReference>
<dbReference type="Pfam" id="PF14251">
    <property type="entry name" value="PterinBD-DUF4346"/>
    <property type="match status" value="1"/>
</dbReference>
<dbReference type="PANTHER" id="PTHR20941">
    <property type="entry name" value="FOLATE SYNTHESIS PROTEINS"/>
    <property type="match status" value="1"/>
</dbReference>
<dbReference type="STRING" id="575540.Isop_2542"/>
<dbReference type="InParanoid" id="E8QYB8"/>
<dbReference type="GO" id="GO:0046654">
    <property type="term" value="P:tetrahydrofolate biosynthetic process"/>
    <property type="evidence" value="ECO:0007669"/>
    <property type="project" value="TreeGrafter"/>
</dbReference>
<keyword evidence="4" id="KW-1185">Reference proteome</keyword>
<gene>
    <name evidence="3" type="ordered locus">Isop_2542</name>
</gene>
<dbReference type="Pfam" id="PF20123">
    <property type="entry name" value="DUF6513"/>
    <property type="match status" value="1"/>
</dbReference>
<dbReference type="InterPro" id="IPR025595">
    <property type="entry name" value="PterinBD-DUF4346"/>
</dbReference>
<proteinExistence type="predicted"/>
<dbReference type="Pfam" id="PF00809">
    <property type="entry name" value="Pterin_bind"/>
    <property type="match status" value="1"/>
</dbReference>
<dbReference type="eggNOG" id="COG0294">
    <property type="taxonomic scope" value="Bacteria"/>
</dbReference>
<dbReference type="SUPFAM" id="SSF51717">
    <property type="entry name" value="Dihydropteroate synthetase-like"/>
    <property type="match status" value="1"/>
</dbReference>
<organism evidence="3 4">
    <name type="scientific">Isosphaera pallida (strain ATCC 43644 / DSM 9630 / IS1B)</name>
    <dbReference type="NCBI Taxonomy" id="575540"/>
    <lineage>
        <taxon>Bacteria</taxon>
        <taxon>Pseudomonadati</taxon>
        <taxon>Planctomycetota</taxon>
        <taxon>Planctomycetia</taxon>
        <taxon>Isosphaerales</taxon>
        <taxon>Isosphaeraceae</taxon>
        <taxon>Isosphaera</taxon>
    </lineage>
</organism>
<evidence type="ECO:0000259" key="2">
    <source>
        <dbReference type="PROSITE" id="PS50972"/>
    </source>
</evidence>
<dbReference type="KEGG" id="ipa:Isop_2542"/>
<dbReference type="OrthoDB" id="4029442at2"/>
<dbReference type="Gene3D" id="3.20.20.20">
    <property type="entry name" value="Dihydropteroate synthase-like"/>
    <property type="match status" value="1"/>
</dbReference>
<feature type="domain" description="Pterin-binding" evidence="2">
    <location>
        <begin position="109"/>
        <end position="332"/>
    </location>
</feature>
<reference evidence="3 4" key="2">
    <citation type="journal article" date="2011" name="Stand. Genomic Sci.">
        <title>Complete genome sequence of Isosphaera pallida type strain (IS1B).</title>
        <authorList>
            <consortium name="US DOE Joint Genome Institute (JGI-PGF)"/>
            <person name="Goker M."/>
            <person name="Cleland D."/>
            <person name="Saunders E."/>
            <person name="Lapidus A."/>
            <person name="Nolan M."/>
            <person name="Lucas S."/>
            <person name="Hammon N."/>
            <person name="Deshpande S."/>
            <person name="Cheng J.F."/>
            <person name="Tapia R."/>
            <person name="Han C."/>
            <person name="Goodwin L."/>
            <person name="Pitluck S."/>
            <person name="Liolios K."/>
            <person name="Pagani I."/>
            <person name="Ivanova N."/>
            <person name="Mavromatis K."/>
            <person name="Pati A."/>
            <person name="Chen A."/>
            <person name="Palaniappan K."/>
            <person name="Land M."/>
            <person name="Hauser L."/>
            <person name="Chang Y.J."/>
            <person name="Jeffries C.D."/>
            <person name="Detter J.C."/>
            <person name="Beck B."/>
            <person name="Woyke T."/>
            <person name="Bristow J."/>
            <person name="Eisen J.A."/>
            <person name="Markowitz V."/>
            <person name="Hugenholtz P."/>
            <person name="Kyrpides N.C."/>
            <person name="Klenk H.P."/>
        </authorList>
    </citation>
    <scope>NUCLEOTIDE SEQUENCE [LARGE SCALE GENOMIC DNA]</scope>
    <source>
        <strain evidence="4">ATCC 43644 / DSM 9630 / IS1B</strain>
    </source>
</reference>
<dbReference type="GO" id="GO:0005829">
    <property type="term" value="C:cytosol"/>
    <property type="evidence" value="ECO:0007669"/>
    <property type="project" value="TreeGrafter"/>
</dbReference>
<evidence type="ECO:0000256" key="1">
    <source>
        <dbReference type="SAM" id="MobiDB-lite"/>
    </source>
</evidence>
<dbReference type="PANTHER" id="PTHR20941:SF1">
    <property type="entry name" value="FOLIC ACID SYNTHESIS PROTEIN FOL1"/>
    <property type="match status" value="1"/>
</dbReference>
<feature type="compositionally biased region" description="Polar residues" evidence="1">
    <location>
        <begin position="483"/>
        <end position="494"/>
    </location>
</feature>
<reference key="1">
    <citation type="submission" date="2010-11" db="EMBL/GenBank/DDBJ databases">
        <title>The complete sequence of chromosome of Isophaera pallida ATCC 43644.</title>
        <authorList>
            <consortium name="US DOE Joint Genome Institute (JGI-PGF)"/>
            <person name="Lucas S."/>
            <person name="Copeland A."/>
            <person name="Lapidus A."/>
            <person name="Bruce D."/>
            <person name="Goodwin L."/>
            <person name="Pitluck S."/>
            <person name="Kyrpides N."/>
            <person name="Mavromatis K."/>
            <person name="Pagani I."/>
            <person name="Ivanova N."/>
            <person name="Saunders E."/>
            <person name="Brettin T."/>
            <person name="Detter J.C."/>
            <person name="Han C."/>
            <person name="Tapia R."/>
            <person name="Land M."/>
            <person name="Hauser L."/>
            <person name="Markowitz V."/>
            <person name="Cheng J.-F."/>
            <person name="Hugenholtz P."/>
            <person name="Woyke T."/>
            <person name="Wu D."/>
            <person name="Eisen J.A."/>
        </authorList>
    </citation>
    <scope>NUCLEOTIDE SEQUENCE</scope>
    <source>
        <strain>ATCC 43644</strain>
    </source>
</reference>
<feature type="region of interest" description="Disordered" evidence="1">
    <location>
        <begin position="451"/>
        <end position="494"/>
    </location>
</feature>